<keyword evidence="3" id="KW-0479">Metal-binding</keyword>
<evidence type="ECO:0000313" key="8">
    <source>
        <dbReference type="EMBL" id="MET3643789.1"/>
    </source>
</evidence>
<evidence type="ECO:0000256" key="1">
    <source>
        <dbReference type="ARBA" id="ARBA00008276"/>
    </source>
</evidence>
<dbReference type="InterPro" id="IPR001645">
    <property type="entry name" value="Folylpolyglutamate_synth"/>
</dbReference>
<name>A0ABV2JIS3_9STRE</name>
<dbReference type="NCBIfam" id="TIGR01499">
    <property type="entry name" value="folC"/>
    <property type="match status" value="1"/>
</dbReference>
<dbReference type="Gene3D" id="3.40.1190.10">
    <property type="entry name" value="Mur-like, catalytic domain"/>
    <property type="match status" value="1"/>
</dbReference>
<dbReference type="SUPFAM" id="SSF53244">
    <property type="entry name" value="MurD-like peptide ligases, peptide-binding domain"/>
    <property type="match status" value="1"/>
</dbReference>
<dbReference type="EC" id="6.3.2.12" evidence="8"/>
<keyword evidence="6" id="KW-0460">Magnesium</keyword>
<dbReference type="Gene3D" id="3.90.190.20">
    <property type="entry name" value="Mur ligase, C-terminal domain"/>
    <property type="match status" value="1"/>
</dbReference>
<dbReference type="InterPro" id="IPR036565">
    <property type="entry name" value="Mur-like_cat_sf"/>
</dbReference>
<keyword evidence="5 7" id="KW-0067">ATP-binding</keyword>
<dbReference type="GO" id="GO:0004326">
    <property type="term" value="F:tetrahydrofolylpolyglutamate synthase activity"/>
    <property type="evidence" value="ECO:0007669"/>
    <property type="project" value="UniProtKB-EC"/>
</dbReference>
<dbReference type="SUPFAM" id="SSF53623">
    <property type="entry name" value="MurD-like peptide ligases, catalytic domain"/>
    <property type="match status" value="1"/>
</dbReference>
<dbReference type="PANTHER" id="PTHR11136:SF0">
    <property type="entry name" value="DIHYDROFOLATE SYNTHETASE-RELATED"/>
    <property type="match status" value="1"/>
</dbReference>
<dbReference type="EMBL" id="JBEPMK010000001">
    <property type="protein sequence ID" value="MET3643789.1"/>
    <property type="molecule type" value="Genomic_DNA"/>
</dbReference>
<keyword evidence="2 7" id="KW-0436">Ligase</keyword>
<dbReference type="EC" id="6.3.2.17" evidence="8"/>
<dbReference type="GO" id="GO:0008841">
    <property type="term" value="F:dihydrofolate synthase activity"/>
    <property type="evidence" value="ECO:0007669"/>
    <property type="project" value="UniProtKB-EC"/>
</dbReference>
<keyword evidence="9" id="KW-1185">Reference proteome</keyword>
<keyword evidence="4 7" id="KW-0547">Nucleotide-binding</keyword>
<sequence length="415" mass="46843">MNYQESLDWIHSKLKFGIKPGLKRIEWLLEQLSNPQDKIKGVHIVGTNGKGSTVANLQHILTASGYKVGSFTSPYIVDFRERISVDGQMISEEALMNLVQRIYPIVERLSEETGLDPATEFEIITAMMFLYFAEVEPVDIVLVEAGLGGRLDSTNVFQPLVVVCPSIGLDHQNILGNSYVEIAQEKAAVIKDGTPFVFVTERQDVRQVFLEKCQETNSQPYQLYRDFELNGQTYHENGQVQLENVHLGLPGHHQVENAALAIRVSRILQEKGYEKISPETIKQGLAASRWVGRTELMRENLMIDGAHNNESIHALCDLLQQQYADKEVKILFAAIDTKPTEQMIEQLAQVGQVTVTSFDYPNAVVLEQYPPQVEQVEDFCLWLDQSENLAEHQFAVVTGSLYFISQVRAYLTAKK</sequence>
<comment type="similarity">
    <text evidence="1 7">Belongs to the folylpolyglutamate synthase family.</text>
</comment>
<dbReference type="RefSeq" id="WP_354279875.1">
    <property type="nucleotide sequence ID" value="NZ_JBEPMK010000001.1"/>
</dbReference>
<protein>
    <submittedName>
        <fullName evidence="8">Dihydrofolate synthase/folylpolyglutamate synthase</fullName>
        <ecNumber evidence="8">6.3.2.12</ecNumber>
        <ecNumber evidence="8">6.3.2.17</ecNumber>
    </submittedName>
</protein>
<dbReference type="PIRSF" id="PIRSF001563">
    <property type="entry name" value="Folylpolyglu_synth"/>
    <property type="match status" value="1"/>
</dbReference>
<gene>
    <name evidence="8" type="ORF">ABID27_000406</name>
</gene>
<evidence type="ECO:0000313" key="9">
    <source>
        <dbReference type="Proteomes" id="UP001549055"/>
    </source>
</evidence>
<comment type="caution">
    <text evidence="8">The sequence shown here is derived from an EMBL/GenBank/DDBJ whole genome shotgun (WGS) entry which is preliminary data.</text>
</comment>
<proteinExistence type="inferred from homology"/>
<dbReference type="Proteomes" id="UP001549055">
    <property type="component" value="Unassembled WGS sequence"/>
</dbReference>
<evidence type="ECO:0000256" key="2">
    <source>
        <dbReference type="ARBA" id="ARBA00022598"/>
    </source>
</evidence>
<evidence type="ECO:0000256" key="7">
    <source>
        <dbReference type="PIRNR" id="PIRNR001563"/>
    </source>
</evidence>
<evidence type="ECO:0000256" key="5">
    <source>
        <dbReference type="ARBA" id="ARBA00022840"/>
    </source>
</evidence>
<accession>A0ABV2JIS3</accession>
<dbReference type="PANTHER" id="PTHR11136">
    <property type="entry name" value="FOLYLPOLYGLUTAMATE SYNTHASE-RELATED"/>
    <property type="match status" value="1"/>
</dbReference>
<dbReference type="InterPro" id="IPR036615">
    <property type="entry name" value="Mur_ligase_C_dom_sf"/>
</dbReference>
<evidence type="ECO:0000256" key="4">
    <source>
        <dbReference type="ARBA" id="ARBA00022741"/>
    </source>
</evidence>
<organism evidence="8 9">
    <name type="scientific">Streptococcus gallinaceus</name>
    <dbReference type="NCBI Taxonomy" id="165758"/>
    <lineage>
        <taxon>Bacteria</taxon>
        <taxon>Bacillati</taxon>
        <taxon>Bacillota</taxon>
        <taxon>Bacilli</taxon>
        <taxon>Lactobacillales</taxon>
        <taxon>Streptococcaceae</taxon>
        <taxon>Streptococcus</taxon>
    </lineage>
</organism>
<reference evidence="8 9" key="1">
    <citation type="submission" date="2024-06" db="EMBL/GenBank/DDBJ databases">
        <title>Genomic Encyclopedia of Type Strains, Phase IV (KMG-IV): sequencing the most valuable type-strain genomes for metagenomic binning, comparative biology and taxonomic classification.</title>
        <authorList>
            <person name="Goeker M."/>
        </authorList>
    </citation>
    <scope>NUCLEOTIDE SEQUENCE [LARGE SCALE GENOMIC DNA]</scope>
    <source>
        <strain evidence="8 9">DSM 15349</strain>
    </source>
</reference>
<evidence type="ECO:0000256" key="3">
    <source>
        <dbReference type="ARBA" id="ARBA00022723"/>
    </source>
</evidence>
<evidence type="ECO:0000256" key="6">
    <source>
        <dbReference type="ARBA" id="ARBA00022842"/>
    </source>
</evidence>